<dbReference type="Proteomes" id="UP000478052">
    <property type="component" value="Unassembled WGS sequence"/>
</dbReference>
<evidence type="ECO:0000313" key="2">
    <source>
        <dbReference type="EMBL" id="KAF0770576.1"/>
    </source>
</evidence>
<dbReference type="AlphaFoldDB" id="A0A6G0ZHM0"/>
<proteinExistence type="predicted"/>
<feature type="region of interest" description="Disordered" evidence="1">
    <location>
        <begin position="1"/>
        <end position="71"/>
    </location>
</feature>
<feature type="compositionally biased region" description="Polar residues" evidence="1">
    <location>
        <begin position="1"/>
        <end position="14"/>
    </location>
</feature>
<evidence type="ECO:0000256" key="1">
    <source>
        <dbReference type="SAM" id="MobiDB-lite"/>
    </source>
</evidence>
<gene>
    <name evidence="2" type="ORF">FWK35_00003982</name>
</gene>
<dbReference type="EMBL" id="VUJU01000414">
    <property type="protein sequence ID" value="KAF0770576.1"/>
    <property type="molecule type" value="Genomic_DNA"/>
</dbReference>
<accession>A0A6G0ZHM0</accession>
<reference evidence="2 3" key="1">
    <citation type="submission" date="2019-08" db="EMBL/GenBank/DDBJ databases">
        <title>Whole genome of Aphis craccivora.</title>
        <authorList>
            <person name="Voronova N.V."/>
            <person name="Shulinski R.S."/>
            <person name="Bandarenka Y.V."/>
            <person name="Zhorov D.G."/>
            <person name="Warner D."/>
        </authorList>
    </citation>
    <scope>NUCLEOTIDE SEQUENCE [LARGE SCALE GENOMIC DNA]</scope>
    <source>
        <strain evidence="2">180601</strain>
        <tissue evidence="2">Whole Body</tissue>
    </source>
</reference>
<protein>
    <submittedName>
        <fullName evidence="2">Adenylyl cyclase 78C-like isoform X2</fullName>
    </submittedName>
</protein>
<sequence length="159" mass="17226">MPYVASNNNLTRTKSQYHRTQPGRLVNFSSFRVSNRHQQQSRQQPQPQTQPQQTSHGGGGGASPVARAVAVGGNRLLSASGFGHAPQRQHDNGTATATVVARVDTRKNHRTATAVSSLRYCKSVSPIAEKPPPRRSPPRSASMNLQARTYAATADSFPR</sequence>
<organism evidence="2 3">
    <name type="scientific">Aphis craccivora</name>
    <name type="common">Cowpea aphid</name>
    <dbReference type="NCBI Taxonomy" id="307492"/>
    <lineage>
        <taxon>Eukaryota</taxon>
        <taxon>Metazoa</taxon>
        <taxon>Ecdysozoa</taxon>
        <taxon>Arthropoda</taxon>
        <taxon>Hexapoda</taxon>
        <taxon>Insecta</taxon>
        <taxon>Pterygota</taxon>
        <taxon>Neoptera</taxon>
        <taxon>Paraneoptera</taxon>
        <taxon>Hemiptera</taxon>
        <taxon>Sternorrhyncha</taxon>
        <taxon>Aphidomorpha</taxon>
        <taxon>Aphidoidea</taxon>
        <taxon>Aphididae</taxon>
        <taxon>Aphidini</taxon>
        <taxon>Aphis</taxon>
        <taxon>Aphis</taxon>
    </lineage>
</organism>
<evidence type="ECO:0000313" key="3">
    <source>
        <dbReference type="Proteomes" id="UP000478052"/>
    </source>
</evidence>
<keyword evidence="3" id="KW-1185">Reference proteome</keyword>
<feature type="compositionally biased region" description="Low complexity" evidence="1">
    <location>
        <begin position="32"/>
        <end position="55"/>
    </location>
</feature>
<name>A0A6G0ZHM0_APHCR</name>
<comment type="caution">
    <text evidence="2">The sequence shown here is derived from an EMBL/GenBank/DDBJ whole genome shotgun (WGS) entry which is preliminary data.</text>
</comment>
<feature type="region of interest" description="Disordered" evidence="1">
    <location>
        <begin position="125"/>
        <end position="159"/>
    </location>
</feature>